<evidence type="ECO:0000313" key="3">
    <source>
        <dbReference type="Proteomes" id="UP000745764"/>
    </source>
</evidence>
<comment type="caution">
    <text evidence="2">The sequence shown here is derived from an EMBL/GenBank/DDBJ whole genome shotgun (WGS) entry which is preliminary data.</text>
</comment>
<name>A0A9N8KX85_9PEZI</name>
<protein>
    <submittedName>
        <fullName evidence="2">Uncharacterized protein</fullName>
    </submittedName>
</protein>
<keyword evidence="3" id="KW-1185">Reference proteome</keyword>
<dbReference type="AlphaFoldDB" id="A0A9N8KX85"/>
<dbReference type="PANTHER" id="PTHR40788">
    <property type="entry name" value="CLR5 DOMAIN-CONTAINING PROTEIN-RELATED"/>
    <property type="match status" value="1"/>
</dbReference>
<dbReference type="PANTHER" id="PTHR40788:SF2">
    <property type="entry name" value="CLR5 DOMAIN-CONTAINING PROTEIN"/>
    <property type="match status" value="1"/>
</dbReference>
<accession>A0A9N8KX85</accession>
<evidence type="ECO:0000256" key="1">
    <source>
        <dbReference type="SAM" id="MobiDB-lite"/>
    </source>
</evidence>
<dbReference type="EMBL" id="CAINUL010000019">
    <property type="protein sequence ID" value="CAD0115338.1"/>
    <property type="molecule type" value="Genomic_DNA"/>
</dbReference>
<gene>
    <name evidence="2" type="ORF">AWRI4620_LOCUS9593</name>
</gene>
<dbReference type="Proteomes" id="UP000745764">
    <property type="component" value="Unassembled WGS sequence"/>
</dbReference>
<reference evidence="2" key="1">
    <citation type="submission" date="2020-06" db="EMBL/GenBank/DDBJ databases">
        <authorList>
            <person name="Onetto C."/>
        </authorList>
    </citation>
    <scope>NUCLEOTIDE SEQUENCE</scope>
</reference>
<organism evidence="2 3">
    <name type="scientific">Aureobasidium uvarum</name>
    <dbReference type="NCBI Taxonomy" id="2773716"/>
    <lineage>
        <taxon>Eukaryota</taxon>
        <taxon>Fungi</taxon>
        <taxon>Dikarya</taxon>
        <taxon>Ascomycota</taxon>
        <taxon>Pezizomycotina</taxon>
        <taxon>Dothideomycetes</taxon>
        <taxon>Dothideomycetidae</taxon>
        <taxon>Dothideales</taxon>
        <taxon>Saccotheciaceae</taxon>
        <taxon>Aureobasidium</taxon>
    </lineage>
</organism>
<feature type="region of interest" description="Disordered" evidence="1">
    <location>
        <begin position="618"/>
        <end position="703"/>
    </location>
</feature>
<proteinExistence type="predicted"/>
<evidence type="ECO:0000313" key="2">
    <source>
        <dbReference type="EMBL" id="CAD0115338.1"/>
    </source>
</evidence>
<sequence>MESSASEEDDNCLSCRICRFQGGLDLPTPTIADLDDLRTQSHAFSISIFRHWVLLNKILKRFEGQIQKRWIKRNNVQRLSVLLQAWPHMAATHRPEFATLRKISVNNNKRRPNQAKEKEAYLWPYINQEDLVQSHNLLIFLNSRGRHLPDKFVFGDQHQASVGKPCGTGEVDKYKMSLHGQKSPKTYGSLVLRDTGDRVQQELRMEPAAGLQVLEVQERILDFLVKCCRLILHDKNLDQLDLVETKPSPPQINPTLPVHTVTAMAQLAPYRLPQKLDMRRLRVLISARREEAEEHVWALREDPAYFAQTMREWSEHSPFMIPDKIKRPHSMVGEPVFWDKVATNMIFHAYSSLVLFATADEAVILAQERLDSCRHRLELSSSLPPEVEKIFQRLDHIVQIVADEPLGELMLGFPASPPMRYGYERAAADSSPSFNSLKVKMGRLSAAWRVQVLFRTLLSPEQQKKHGLNNTVEEIQRMLDEHSKDSDLISSWVASRFSDLALMSEFRRQLGLFQPWCTAWRSKSFIEDDAPYFFSMVECVHDFTSCAVLDAADPAFFAYPSDKRKTRETVVQMRLAEKRLDKFWATVDNHCEAHTSYSVLHLLMDFFTDWNRKIHRTKPWKEPKENGYRPSQQAEDGKDEEIGLPLHVFDPNARCSHPKKSELLGGITPQKAKAKTRPDGPTPSPGQEARRDSATSTEEKEDVEVKKIKVNKRAFKVFATMFHVPSASEQQNTGEVAWSEFLYSMKMIGFSVEKLYGSSWQFTPDTIDLQRSIQFHEPHPRAKMWFWLSKEYGRRLNRAYGWTGETFDLQ</sequence>
<dbReference type="OrthoDB" id="2922289at2759"/>